<feature type="compositionally biased region" description="Polar residues" evidence="10">
    <location>
        <begin position="464"/>
        <end position="515"/>
    </location>
</feature>
<feature type="binding site" evidence="9">
    <location>
        <position position="438"/>
    </location>
    <ligand>
        <name>Ca(2+)</name>
        <dbReference type="ChEBI" id="CHEBI:29108"/>
    </ligand>
</feature>
<dbReference type="FunFam" id="3.90.260.10:FF:000001">
    <property type="entry name" value="Protein-glutamine gamma-glutamyltransferase 2"/>
    <property type="match status" value="1"/>
</dbReference>
<dbReference type="InterPro" id="IPR001102">
    <property type="entry name" value="Transglutaminase_N"/>
</dbReference>
<comment type="caution">
    <text evidence="12">The sequence shown here is derived from an EMBL/GenBank/DDBJ whole genome shotgun (WGS) entry which is preliminary data.</text>
</comment>
<evidence type="ECO:0000256" key="3">
    <source>
        <dbReference type="ARBA" id="ARBA00022723"/>
    </source>
</evidence>
<dbReference type="Gene3D" id="3.90.260.10">
    <property type="entry name" value="Transglutaminase-like"/>
    <property type="match status" value="1"/>
</dbReference>
<comment type="cofactor">
    <cofactor evidence="9">
        <name>Ca(2+)</name>
        <dbReference type="ChEBI" id="CHEBI:29108"/>
    </cofactor>
    <text evidence="9">Binds 1 Ca(2+) ion per subunit.</text>
</comment>
<feature type="domain" description="Transglutaminase-like" evidence="11">
    <location>
        <begin position="255"/>
        <end position="347"/>
    </location>
</feature>
<dbReference type="PANTHER" id="PTHR11590">
    <property type="entry name" value="PROTEIN-GLUTAMINE GAMMA-GLUTAMYLTRANSFERASE"/>
    <property type="match status" value="1"/>
</dbReference>
<feature type="binding site" evidence="9">
    <location>
        <position position="386"/>
    </location>
    <ligand>
        <name>Ca(2+)</name>
        <dbReference type="ChEBI" id="CHEBI:29108"/>
    </ligand>
</feature>
<dbReference type="InterPro" id="IPR008958">
    <property type="entry name" value="Transglutaminase_C"/>
</dbReference>
<evidence type="ECO:0000256" key="6">
    <source>
        <dbReference type="ARBA" id="ARBA00024222"/>
    </source>
</evidence>
<dbReference type="Pfam" id="PF00868">
    <property type="entry name" value="Transglut_N"/>
    <property type="match status" value="1"/>
</dbReference>
<dbReference type="InterPro" id="IPR036985">
    <property type="entry name" value="Transglutaminase-like_sf"/>
</dbReference>
<evidence type="ECO:0000256" key="8">
    <source>
        <dbReference type="PIRSR" id="PIRSR000459-1"/>
    </source>
</evidence>
<dbReference type="InterPro" id="IPR038765">
    <property type="entry name" value="Papain-like_cys_pep_sf"/>
</dbReference>
<dbReference type="AlphaFoldDB" id="A0AAV7AZN6"/>
<dbReference type="SMART" id="SM00460">
    <property type="entry name" value="TGc"/>
    <property type="match status" value="1"/>
</dbReference>
<evidence type="ECO:0000256" key="5">
    <source>
        <dbReference type="ARBA" id="ARBA00023315"/>
    </source>
</evidence>
<evidence type="ECO:0000256" key="7">
    <source>
        <dbReference type="ARBA" id="ARBA00051843"/>
    </source>
</evidence>
<comment type="catalytic activity">
    <reaction evidence="7">
        <text>L-glutaminyl-[protein] + L-lysyl-[protein] = [protein]-L-lysyl-N(6)-5-L-glutamyl-[protein] + NH4(+)</text>
        <dbReference type="Rhea" id="RHEA:54816"/>
        <dbReference type="Rhea" id="RHEA-COMP:9752"/>
        <dbReference type="Rhea" id="RHEA-COMP:10207"/>
        <dbReference type="Rhea" id="RHEA-COMP:14005"/>
        <dbReference type="ChEBI" id="CHEBI:28938"/>
        <dbReference type="ChEBI" id="CHEBI:29969"/>
        <dbReference type="ChEBI" id="CHEBI:30011"/>
        <dbReference type="ChEBI" id="CHEBI:138370"/>
        <dbReference type="EC" id="2.3.2.13"/>
    </reaction>
</comment>
<evidence type="ECO:0000256" key="9">
    <source>
        <dbReference type="PIRSR" id="PIRSR000459-2"/>
    </source>
</evidence>
<keyword evidence="3 9" id="KW-0479">Metal-binding</keyword>
<dbReference type="Pfam" id="PF00927">
    <property type="entry name" value="Transglut_C"/>
    <property type="match status" value="2"/>
</dbReference>
<keyword evidence="2" id="KW-0808">Transferase</keyword>
<dbReference type="GO" id="GO:0046872">
    <property type="term" value="F:metal ion binding"/>
    <property type="evidence" value="ECO:0007669"/>
    <property type="project" value="UniProtKB-KW"/>
</dbReference>
<dbReference type="FunFam" id="2.60.40.10:FF:000278">
    <property type="entry name" value="Protein-glutamine gamma-glutamyltransferase 2"/>
    <property type="match status" value="1"/>
</dbReference>
<feature type="binding site" evidence="9">
    <location>
        <position position="384"/>
    </location>
    <ligand>
        <name>Ca(2+)</name>
        <dbReference type="ChEBI" id="CHEBI:29108"/>
    </ligand>
</feature>
<dbReference type="InterPro" id="IPR050779">
    <property type="entry name" value="Transglutaminase"/>
</dbReference>
<dbReference type="SUPFAM" id="SSF54001">
    <property type="entry name" value="Cysteine proteinases"/>
    <property type="match status" value="1"/>
</dbReference>
<dbReference type="EMBL" id="WNYA01000006">
    <property type="protein sequence ID" value="KAG8565472.1"/>
    <property type="molecule type" value="Genomic_DNA"/>
</dbReference>
<reference evidence="12" key="1">
    <citation type="thesis" date="2020" institute="ProQuest LLC" country="789 East Eisenhower Parkway, Ann Arbor, MI, USA">
        <title>Comparative Genomics and Chromosome Evolution.</title>
        <authorList>
            <person name="Mudd A.B."/>
        </authorList>
    </citation>
    <scope>NUCLEOTIDE SEQUENCE</scope>
    <source>
        <strain evidence="12">237g6f4</strain>
        <tissue evidence="12">Blood</tissue>
    </source>
</reference>
<dbReference type="SUPFAM" id="SSF81296">
    <property type="entry name" value="E set domains"/>
    <property type="match status" value="1"/>
</dbReference>
<evidence type="ECO:0000256" key="4">
    <source>
        <dbReference type="ARBA" id="ARBA00022837"/>
    </source>
</evidence>
<gene>
    <name evidence="12" type="ORF">GDO81_012867</name>
</gene>
<dbReference type="FunFam" id="2.60.40.10:FF:000171">
    <property type="entry name" value="protein-glutamine gamma-glutamyltransferase 6"/>
    <property type="match status" value="1"/>
</dbReference>
<evidence type="ECO:0000313" key="13">
    <source>
        <dbReference type="Proteomes" id="UP000824782"/>
    </source>
</evidence>
<dbReference type="Proteomes" id="UP000824782">
    <property type="component" value="Unassembled WGS sequence"/>
</dbReference>
<feature type="binding site" evidence="9">
    <location>
        <position position="433"/>
    </location>
    <ligand>
        <name>Ca(2+)</name>
        <dbReference type="ChEBI" id="CHEBI:29108"/>
    </ligand>
</feature>
<proteinExistence type="inferred from homology"/>
<feature type="region of interest" description="Disordered" evidence="10">
    <location>
        <begin position="448"/>
        <end position="545"/>
    </location>
</feature>
<feature type="active site" evidence="8">
    <location>
        <position position="344"/>
    </location>
</feature>
<keyword evidence="4 9" id="KW-0106">Calcium</keyword>
<keyword evidence="5" id="KW-0012">Acyltransferase</keyword>
<dbReference type="SUPFAM" id="SSF49309">
    <property type="entry name" value="Transglutaminase, two C-terminal domains"/>
    <property type="match status" value="2"/>
</dbReference>
<evidence type="ECO:0000259" key="11">
    <source>
        <dbReference type="SMART" id="SM00460"/>
    </source>
</evidence>
<dbReference type="PIRSF" id="PIRSF000459">
    <property type="entry name" value="TGM_EBP42"/>
    <property type="match status" value="1"/>
</dbReference>
<dbReference type="Pfam" id="PF01841">
    <property type="entry name" value="Transglut_core"/>
    <property type="match status" value="1"/>
</dbReference>
<sequence>MDESNKKAHHTDMYNSSELILRRGQSCRITLEFNKPLTDWQSIVFTAQTGPKNSGYHNTNVEFALSSSWTSGMWSAVLESSSGNSLRIIMSIPATAVIGRYDLSVQISVMGQTSTYSLGKFILLFNSWCRDDEVYLANEEERKEYVLNDHGVLFMGNDKHISSIGWNYGQFEDNMLNICLNILDRSLNYQKDPAADCSQRHSPIYVGRVISAMINSNDDYGVLEGRWEKDFSEGIDPNSWNGSVEILWQWYNDNYKPVKYGQCWVFAAVMCTVLRCLGIPTRVITNFNSAHNTDGNMAIDMHYDTEGKFLETSSDSIWNFHVWNECWFIRRDLGVYYSGWQVLDSTPQEQSQDLYRCGPTSVIAVKEGDLHVGYDTPFVFAEVNADRVTWVMHKDGTKDKAHNDSKYVGQNISTKAVGSDNRVDVTHNYKYPEGSPQEREVFEKASRNNPFYRHPSENVGPTRIPTSNRPRNNIDNSLGRFSSSTPDLPTSGSGRSSALNGNSRPLAPSSSIGNLSRTPRTPPVRNSNRPSSPSPRPSRSSVPSFNGPDIAGKFKLLSPVAVGQDVNLILNLKNLTHFHRPVEVNLSASSILYTGRRVNDIFTDRKSLIINPSQDAHISVQIPYSHYHKYTSHGNMIQVVALCTLPFGEKVVVTKDVVFENPSISIKPLGNAVLHRTMALEIRFTNPLNTTINDCYLVVEGSGLIDRQLSTMVPYLKPRERIRFKVELTPYRIGTRQLIVNFKCKHFSIKGYQLLNVESW</sequence>
<evidence type="ECO:0000313" key="12">
    <source>
        <dbReference type="EMBL" id="KAG8565472.1"/>
    </source>
</evidence>
<dbReference type="FunFam" id="2.60.40.10:FF:000090">
    <property type="entry name" value="Protein-glutamine gamma-glutamyltransferase 2"/>
    <property type="match status" value="1"/>
</dbReference>
<evidence type="ECO:0000256" key="1">
    <source>
        <dbReference type="ARBA" id="ARBA00005968"/>
    </source>
</evidence>
<dbReference type="InterPro" id="IPR013783">
    <property type="entry name" value="Ig-like_fold"/>
</dbReference>
<feature type="compositionally biased region" description="Low complexity" evidence="10">
    <location>
        <begin position="516"/>
        <end position="544"/>
    </location>
</feature>
<dbReference type="InterPro" id="IPR036238">
    <property type="entry name" value="Transglutaminase_C_sf"/>
</dbReference>
<evidence type="ECO:0000256" key="10">
    <source>
        <dbReference type="SAM" id="MobiDB-lite"/>
    </source>
</evidence>
<dbReference type="InterPro" id="IPR002931">
    <property type="entry name" value="Transglutaminase-like"/>
</dbReference>
<protein>
    <recommendedName>
        <fullName evidence="6">protein-glutamine gamma-glutamyltransferase</fullName>
        <ecNumber evidence="6">2.3.2.13</ecNumber>
    </recommendedName>
</protein>
<dbReference type="Gene3D" id="2.60.40.10">
    <property type="entry name" value="Immunoglobulins"/>
    <property type="match status" value="3"/>
</dbReference>
<dbReference type="InterPro" id="IPR013808">
    <property type="entry name" value="Transglutaminase_AS"/>
</dbReference>
<dbReference type="PANTHER" id="PTHR11590:SF50">
    <property type="entry name" value="PROTEIN-GLUTAMINE GAMMA-GLUTAMYLTRANSFERASE 6"/>
    <property type="match status" value="1"/>
</dbReference>
<dbReference type="EC" id="2.3.2.13" evidence="6"/>
<dbReference type="GO" id="GO:0003810">
    <property type="term" value="F:protein-glutamine gamma-glutamyltransferase activity"/>
    <property type="evidence" value="ECO:0007669"/>
    <property type="project" value="UniProtKB-EC"/>
</dbReference>
<dbReference type="PROSITE" id="PS00547">
    <property type="entry name" value="TRANSGLUTAMINASES"/>
    <property type="match status" value="1"/>
</dbReference>
<accession>A0AAV7AZN6</accession>
<name>A0AAV7AZN6_ENGPU</name>
<comment type="similarity">
    <text evidence="1">Belongs to the transglutaminase superfamily. Transglutaminase family.</text>
</comment>
<feature type="active site" evidence="8">
    <location>
        <position position="321"/>
    </location>
</feature>
<organism evidence="12 13">
    <name type="scientific">Engystomops pustulosus</name>
    <name type="common">Tungara frog</name>
    <name type="synonym">Physalaemus pustulosus</name>
    <dbReference type="NCBI Taxonomy" id="76066"/>
    <lineage>
        <taxon>Eukaryota</taxon>
        <taxon>Metazoa</taxon>
        <taxon>Chordata</taxon>
        <taxon>Craniata</taxon>
        <taxon>Vertebrata</taxon>
        <taxon>Euteleostomi</taxon>
        <taxon>Amphibia</taxon>
        <taxon>Batrachia</taxon>
        <taxon>Anura</taxon>
        <taxon>Neobatrachia</taxon>
        <taxon>Hyloidea</taxon>
        <taxon>Leptodactylidae</taxon>
        <taxon>Leiuperinae</taxon>
        <taxon>Engystomops</taxon>
    </lineage>
</organism>
<evidence type="ECO:0000256" key="2">
    <source>
        <dbReference type="ARBA" id="ARBA00022679"/>
    </source>
</evidence>
<keyword evidence="13" id="KW-1185">Reference proteome</keyword>
<feature type="active site" evidence="8">
    <location>
        <position position="263"/>
    </location>
</feature>
<dbReference type="InterPro" id="IPR014756">
    <property type="entry name" value="Ig_E-set"/>
</dbReference>
<dbReference type="InterPro" id="IPR023608">
    <property type="entry name" value="Transglutaminase_animal"/>
</dbReference>